<proteinExistence type="inferred from homology"/>
<accession>A0A6A7AGA0</accession>
<dbReference type="EMBL" id="MU006217">
    <property type="protein sequence ID" value="KAF2832331.1"/>
    <property type="molecule type" value="Genomic_DNA"/>
</dbReference>
<evidence type="ECO:0000256" key="1">
    <source>
        <dbReference type="ARBA" id="ARBA00001970"/>
    </source>
</evidence>
<evidence type="ECO:0000313" key="12">
    <source>
        <dbReference type="Proteomes" id="UP000799424"/>
    </source>
</evidence>
<dbReference type="PROSITE" id="PS51405">
    <property type="entry name" value="HEME_HALOPEROXIDASE"/>
    <property type="match status" value="1"/>
</dbReference>
<dbReference type="PANTHER" id="PTHR33577">
    <property type="entry name" value="STERIGMATOCYSTIN BIOSYNTHESIS PEROXIDASE STCC-RELATED"/>
    <property type="match status" value="1"/>
</dbReference>
<dbReference type="InterPro" id="IPR000028">
    <property type="entry name" value="Chloroperoxidase"/>
</dbReference>
<protein>
    <recommendedName>
        <fullName evidence="10">Heme haloperoxidase family profile domain-containing protein</fullName>
    </recommendedName>
</protein>
<keyword evidence="9" id="KW-0732">Signal</keyword>
<evidence type="ECO:0000256" key="5">
    <source>
        <dbReference type="ARBA" id="ARBA00023002"/>
    </source>
</evidence>
<dbReference type="GO" id="GO:0046872">
    <property type="term" value="F:metal ion binding"/>
    <property type="evidence" value="ECO:0007669"/>
    <property type="project" value="UniProtKB-KW"/>
</dbReference>
<dbReference type="Proteomes" id="UP000799424">
    <property type="component" value="Unassembled WGS sequence"/>
</dbReference>
<keyword evidence="4" id="KW-0479">Metal-binding</keyword>
<dbReference type="PANTHER" id="PTHR33577:SF1">
    <property type="entry name" value="HEME HALOPEROXIDASE FAMILY PROFILE DOMAIN-CONTAINING PROTEIN"/>
    <property type="match status" value="1"/>
</dbReference>
<sequence>MKFSQWTLLALPAMATAFPGMAGSRSQMEAYLRAEIEREQLQKREAEPQILNPVGTLLGALGNTISGLLNSVGQAIVVKSNLRPEPNFEFRAPGSGDSRGPCPALNLLANHGYLPRNGYVNQGQVIEATARGFNMGTDLSTILTVFAILSSGDIDGLSFYLGSGKNGIGGLNRHSTVEADISPNREDYYNGCGDNHHLSSRLVKQMVNFAKDDPKKEFSFDVMAKHYAKHADFSKANNPFLYYFPFPQIVSVVAFNFYPAFFSNGTYGAGGVANYKSIMSIIGAEYDQSSGEFKYVPERWPENWYRRATPYGAVQGLTEGFTLIYPRNIVVPGVPQIGTPNLSVQTVLCDIYQGINSVTPLILGGALEQTSKAAAWALSVLDPILSKTALGCPDSVLSPNLLFPQSTREGGPQTPPRVPSDANTGNNVYNKIYFRNDPRSPQCNPSSN</sequence>
<keyword evidence="5" id="KW-0560">Oxidoreductase</keyword>
<dbReference type="Gene3D" id="1.10.489.10">
    <property type="entry name" value="Chloroperoxidase-like"/>
    <property type="match status" value="1"/>
</dbReference>
<comment type="similarity">
    <text evidence="7">Belongs to the chloroperoxidase family.</text>
</comment>
<feature type="domain" description="Heme haloperoxidase family profile" evidence="10">
    <location>
        <begin position="86"/>
        <end position="319"/>
    </location>
</feature>
<keyword evidence="3" id="KW-0349">Heme</keyword>
<dbReference type="AlphaFoldDB" id="A0A6A7AGA0"/>
<evidence type="ECO:0000256" key="6">
    <source>
        <dbReference type="ARBA" id="ARBA00023004"/>
    </source>
</evidence>
<feature type="region of interest" description="Disordered" evidence="8">
    <location>
        <begin position="402"/>
        <end position="426"/>
    </location>
</feature>
<organism evidence="11 12">
    <name type="scientific">Ophiobolus disseminans</name>
    <dbReference type="NCBI Taxonomy" id="1469910"/>
    <lineage>
        <taxon>Eukaryota</taxon>
        <taxon>Fungi</taxon>
        <taxon>Dikarya</taxon>
        <taxon>Ascomycota</taxon>
        <taxon>Pezizomycotina</taxon>
        <taxon>Dothideomycetes</taxon>
        <taxon>Pleosporomycetidae</taxon>
        <taxon>Pleosporales</taxon>
        <taxon>Pleosporineae</taxon>
        <taxon>Phaeosphaeriaceae</taxon>
        <taxon>Ophiobolus</taxon>
    </lineage>
</organism>
<evidence type="ECO:0000256" key="2">
    <source>
        <dbReference type="ARBA" id="ARBA00022559"/>
    </source>
</evidence>
<dbReference type="GO" id="GO:0004601">
    <property type="term" value="F:peroxidase activity"/>
    <property type="evidence" value="ECO:0007669"/>
    <property type="project" value="UniProtKB-KW"/>
</dbReference>
<evidence type="ECO:0000256" key="8">
    <source>
        <dbReference type="SAM" id="MobiDB-lite"/>
    </source>
</evidence>
<keyword evidence="6" id="KW-0408">Iron</keyword>
<dbReference type="SUPFAM" id="SSF47571">
    <property type="entry name" value="Cloroperoxidase"/>
    <property type="match status" value="1"/>
</dbReference>
<dbReference type="OrthoDB" id="407298at2759"/>
<evidence type="ECO:0000313" key="11">
    <source>
        <dbReference type="EMBL" id="KAF2832331.1"/>
    </source>
</evidence>
<feature type="signal peptide" evidence="9">
    <location>
        <begin position="1"/>
        <end position="17"/>
    </location>
</feature>
<evidence type="ECO:0000259" key="10">
    <source>
        <dbReference type="PROSITE" id="PS51405"/>
    </source>
</evidence>
<feature type="chain" id="PRO_5025573403" description="Heme haloperoxidase family profile domain-containing protein" evidence="9">
    <location>
        <begin position="18"/>
        <end position="448"/>
    </location>
</feature>
<evidence type="ECO:0000256" key="3">
    <source>
        <dbReference type="ARBA" id="ARBA00022617"/>
    </source>
</evidence>
<comment type="cofactor">
    <cofactor evidence="1">
        <name>heme b</name>
        <dbReference type="ChEBI" id="CHEBI:60344"/>
    </cofactor>
</comment>
<keyword evidence="12" id="KW-1185">Reference proteome</keyword>
<evidence type="ECO:0000256" key="9">
    <source>
        <dbReference type="SAM" id="SignalP"/>
    </source>
</evidence>
<reference evidence="11" key="1">
    <citation type="journal article" date="2020" name="Stud. Mycol.">
        <title>101 Dothideomycetes genomes: a test case for predicting lifestyles and emergence of pathogens.</title>
        <authorList>
            <person name="Haridas S."/>
            <person name="Albert R."/>
            <person name="Binder M."/>
            <person name="Bloem J."/>
            <person name="Labutti K."/>
            <person name="Salamov A."/>
            <person name="Andreopoulos B."/>
            <person name="Baker S."/>
            <person name="Barry K."/>
            <person name="Bills G."/>
            <person name="Bluhm B."/>
            <person name="Cannon C."/>
            <person name="Castanera R."/>
            <person name="Culley D."/>
            <person name="Daum C."/>
            <person name="Ezra D."/>
            <person name="Gonzalez J."/>
            <person name="Henrissat B."/>
            <person name="Kuo A."/>
            <person name="Liang C."/>
            <person name="Lipzen A."/>
            <person name="Lutzoni F."/>
            <person name="Magnuson J."/>
            <person name="Mondo S."/>
            <person name="Nolan M."/>
            <person name="Ohm R."/>
            <person name="Pangilinan J."/>
            <person name="Park H.-J."/>
            <person name="Ramirez L."/>
            <person name="Alfaro M."/>
            <person name="Sun H."/>
            <person name="Tritt A."/>
            <person name="Yoshinaga Y."/>
            <person name="Zwiers L.-H."/>
            <person name="Turgeon B."/>
            <person name="Goodwin S."/>
            <person name="Spatafora J."/>
            <person name="Crous P."/>
            <person name="Grigoriev I."/>
        </authorList>
    </citation>
    <scope>NUCLEOTIDE SEQUENCE</scope>
    <source>
        <strain evidence="11">CBS 113818</strain>
    </source>
</reference>
<dbReference type="Pfam" id="PF01328">
    <property type="entry name" value="Peroxidase_2"/>
    <property type="match status" value="1"/>
</dbReference>
<evidence type="ECO:0000256" key="7">
    <source>
        <dbReference type="ARBA" id="ARBA00025795"/>
    </source>
</evidence>
<keyword evidence="2" id="KW-0575">Peroxidase</keyword>
<name>A0A6A7AGA0_9PLEO</name>
<dbReference type="InterPro" id="IPR036851">
    <property type="entry name" value="Chloroperoxidase-like_sf"/>
</dbReference>
<evidence type="ECO:0000256" key="4">
    <source>
        <dbReference type="ARBA" id="ARBA00022723"/>
    </source>
</evidence>
<gene>
    <name evidence="11" type="ORF">CC86DRAFT_390430</name>
</gene>